<dbReference type="InterPro" id="IPR050264">
    <property type="entry name" value="Bact_CCA-adding_enz_type3_sf"/>
</dbReference>
<dbReference type="CDD" id="cd05398">
    <property type="entry name" value="NT_ClassII-CCAase"/>
    <property type="match status" value="1"/>
</dbReference>
<evidence type="ECO:0000313" key="11">
    <source>
        <dbReference type="EMBL" id="WOE74219.1"/>
    </source>
</evidence>
<dbReference type="PANTHER" id="PTHR46173:SF1">
    <property type="entry name" value="CCA TRNA NUCLEOTIDYLTRANSFERASE 1, MITOCHONDRIAL"/>
    <property type="match status" value="1"/>
</dbReference>
<proteinExistence type="inferred from homology"/>
<feature type="domain" description="tRNA nucleotidyltransferase/poly(A) polymerase RNA and SrmB- binding" evidence="10">
    <location>
        <begin position="191"/>
        <end position="247"/>
    </location>
</feature>
<evidence type="ECO:0000256" key="3">
    <source>
        <dbReference type="ARBA" id="ARBA00022694"/>
    </source>
</evidence>
<keyword evidence="2 8" id="KW-0808">Transferase</keyword>
<evidence type="ECO:0000256" key="4">
    <source>
        <dbReference type="ARBA" id="ARBA00022695"/>
    </source>
</evidence>
<dbReference type="Gene3D" id="3.30.460.10">
    <property type="entry name" value="Beta Polymerase, domain 2"/>
    <property type="match status" value="1"/>
</dbReference>
<sequence length="406" mass="44873">MAEKPVYLDPVWPWPGREDVWEFCALLDGDAAPGSKARLVGGAVRDALLGVAASDIDIATTHLPEQVQEIAKAAGIKTIPTGIDHGTVTASLESGPVEVTTLRRDVSTDGRRATVAFSDDWREDAARRDFTFNALYTEAETGKVHDYFGGMDDLKAGRLVFIGNASDRIKEDYLRILRLFRFYARFGGEPLDPDLLDLCREMGPSLKGLSRERISSELLRLLVADAPLEAMQAMAQADLWQHILPEMSVGGFALFQRLLNRASEHGVTAHGMTRLAALLPLERKTMDRVAARLRLSNADRDKLRQLTALSQEDWSSFKKLSYRFGCNGVMQAALLIGDDENYESVIAGLRNWIPPKFPIAGRDLLALGLASGPEVGKTLRALEERWIALDFPETDDPEAFIRANLP</sequence>
<dbReference type="KEGG" id="acoa:RB602_10165"/>
<evidence type="ECO:0000256" key="1">
    <source>
        <dbReference type="ARBA" id="ARBA00001946"/>
    </source>
</evidence>
<dbReference type="GO" id="GO:0000049">
    <property type="term" value="F:tRNA binding"/>
    <property type="evidence" value="ECO:0007669"/>
    <property type="project" value="TreeGrafter"/>
</dbReference>
<dbReference type="Proteomes" id="UP001302429">
    <property type="component" value="Chromosome"/>
</dbReference>
<evidence type="ECO:0000256" key="7">
    <source>
        <dbReference type="ARBA" id="ARBA00022842"/>
    </source>
</evidence>
<dbReference type="InterPro" id="IPR002646">
    <property type="entry name" value="PolA_pol_head_dom"/>
</dbReference>
<evidence type="ECO:0000256" key="2">
    <source>
        <dbReference type="ARBA" id="ARBA00022679"/>
    </source>
</evidence>
<dbReference type="GO" id="GO:0016779">
    <property type="term" value="F:nucleotidyltransferase activity"/>
    <property type="evidence" value="ECO:0007669"/>
    <property type="project" value="UniProtKB-KW"/>
</dbReference>
<reference evidence="11 12" key="1">
    <citation type="submission" date="2023-10" db="EMBL/GenBank/DDBJ databases">
        <title>Complete genome sequence of a Sphingomonadaceae bacterium.</title>
        <authorList>
            <person name="Yan C."/>
        </authorList>
    </citation>
    <scope>NUCLEOTIDE SEQUENCE [LARGE SCALE GENOMIC DNA]</scope>
    <source>
        <strain evidence="11 12">SCSIO 66989</strain>
    </source>
</reference>
<dbReference type="GO" id="GO:0000166">
    <property type="term" value="F:nucleotide binding"/>
    <property type="evidence" value="ECO:0007669"/>
    <property type="project" value="UniProtKB-KW"/>
</dbReference>
<keyword evidence="6" id="KW-0547">Nucleotide-binding</keyword>
<keyword evidence="4" id="KW-0548">Nucleotidyltransferase</keyword>
<dbReference type="Pfam" id="PF12627">
    <property type="entry name" value="PolyA_pol_RNAbd"/>
    <property type="match status" value="1"/>
</dbReference>
<keyword evidence="12" id="KW-1185">Reference proteome</keyword>
<feature type="domain" description="Poly A polymerase head" evidence="9">
    <location>
        <begin position="37"/>
        <end position="159"/>
    </location>
</feature>
<dbReference type="GO" id="GO:0008033">
    <property type="term" value="P:tRNA processing"/>
    <property type="evidence" value="ECO:0007669"/>
    <property type="project" value="UniProtKB-KW"/>
</dbReference>
<dbReference type="SUPFAM" id="SSF81891">
    <property type="entry name" value="Poly A polymerase C-terminal region-like"/>
    <property type="match status" value="1"/>
</dbReference>
<evidence type="ECO:0000256" key="5">
    <source>
        <dbReference type="ARBA" id="ARBA00022723"/>
    </source>
</evidence>
<accession>A0AA97F4K9</accession>
<dbReference type="GO" id="GO:0046872">
    <property type="term" value="F:metal ion binding"/>
    <property type="evidence" value="ECO:0007669"/>
    <property type="project" value="UniProtKB-KW"/>
</dbReference>
<keyword evidence="8" id="KW-0694">RNA-binding</keyword>
<dbReference type="PANTHER" id="PTHR46173">
    <property type="entry name" value="CCA TRNA NUCLEOTIDYLTRANSFERASE 1, MITOCHONDRIAL"/>
    <property type="match status" value="1"/>
</dbReference>
<dbReference type="RefSeq" id="WP_317080454.1">
    <property type="nucleotide sequence ID" value="NZ_CP136594.1"/>
</dbReference>
<name>A0AA97F4K9_9SPHN</name>
<dbReference type="Pfam" id="PF01743">
    <property type="entry name" value="PolyA_pol"/>
    <property type="match status" value="1"/>
</dbReference>
<dbReference type="EMBL" id="CP136594">
    <property type="protein sequence ID" value="WOE74219.1"/>
    <property type="molecule type" value="Genomic_DNA"/>
</dbReference>
<keyword evidence="7" id="KW-0460">Magnesium</keyword>
<organism evidence="11 12">
    <name type="scientific">Alterisphingorhabdus coralli</name>
    <dbReference type="NCBI Taxonomy" id="3071408"/>
    <lineage>
        <taxon>Bacteria</taxon>
        <taxon>Pseudomonadati</taxon>
        <taxon>Pseudomonadota</taxon>
        <taxon>Alphaproteobacteria</taxon>
        <taxon>Sphingomonadales</taxon>
        <taxon>Sphingomonadaceae</taxon>
        <taxon>Alterisphingorhabdus (ex Yan et al. 2024)</taxon>
    </lineage>
</organism>
<keyword evidence="5" id="KW-0479">Metal-binding</keyword>
<dbReference type="AlphaFoldDB" id="A0AA97F4K9"/>
<protein>
    <submittedName>
        <fullName evidence="11">CCA tRNA nucleotidyltransferase</fullName>
    </submittedName>
</protein>
<dbReference type="Gene3D" id="1.10.3090.10">
    <property type="entry name" value="cca-adding enzyme, domain 2"/>
    <property type="match status" value="1"/>
</dbReference>
<comment type="similarity">
    <text evidence="8">Belongs to the tRNA nucleotidyltransferase/poly(A) polymerase family.</text>
</comment>
<evidence type="ECO:0000256" key="6">
    <source>
        <dbReference type="ARBA" id="ARBA00022741"/>
    </source>
</evidence>
<dbReference type="SUPFAM" id="SSF81301">
    <property type="entry name" value="Nucleotidyltransferase"/>
    <property type="match status" value="1"/>
</dbReference>
<dbReference type="InterPro" id="IPR032828">
    <property type="entry name" value="PolyA_RNA-bd"/>
</dbReference>
<evidence type="ECO:0000259" key="9">
    <source>
        <dbReference type="Pfam" id="PF01743"/>
    </source>
</evidence>
<evidence type="ECO:0000256" key="8">
    <source>
        <dbReference type="RuleBase" id="RU003953"/>
    </source>
</evidence>
<dbReference type="InterPro" id="IPR043519">
    <property type="entry name" value="NT_sf"/>
</dbReference>
<comment type="cofactor">
    <cofactor evidence="1">
        <name>Mg(2+)</name>
        <dbReference type="ChEBI" id="CHEBI:18420"/>
    </cofactor>
</comment>
<keyword evidence="3" id="KW-0819">tRNA processing</keyword>
<evidence type="ECO:0000259" key="10">
    <source>
        <dbReference type="Pfam" id="PF12627"/>
    </source>
</evidence>
<gene>
    <name evidence="11" type="ORF">RB602_10165</name>
</gene>
<evidence type="ECO:0000313" key="12">
    <source>
        <dbReference type="Proteomes" id="UP001302429"/>
    </source>
</evidence>